<dbReference type="EMBL" id="RHHS01000017">
    <property type="protein sequence ID" value="RNB58514.1"/>
    <property type="molecule type" value="Genomic_DNA"/>
</dbReference>
<dbReference type="RefSeq" id="WP_122904091.1">
    <property type="nucleotide sequence ID" value="NZ_CP154342.1"/>
</dbReference>
<keyword evidence="2" id="KW-0472">Membrane</keyword>
<comment type="caution">
    <text evidence="3">The sequence shown here is derived from an EMBL/GenBank/DDBJ whole genome shotgun (WGS) entry which is preliminary data.</text>
</comment>
<evidence type="ECO:0000313" key="4">
    <source>
        <dbReference type="Proteomes" id="UP000268829"/>
    </source>
</evidence>
<feature type="transmembrane region" description="Helical" evidence="2">
    <location>
        <begin position="76"/>
        <end position="101"/>
    </location>
</feature>
<feature type="compositionally biased region" description="Basic and acidic residues" evidence="1">
    <location>
        <begin position="9"/>
        <end position="22"/>
    </location>
</feature>
<organism evidence="3 4">
    <name type="scientific">Brevibacillus gelatini</name>
    <dbReference type="NCBI Taxonomy" id="1655277"/>
    <lineage>
        <taxon>Bacteria</taxon>
        <taxon>Bacillati</taxon>
        <taxon>Bacillota</taxon>
        <taxon>Bacilli</taxon>
        <taxon>Bacillales</taxon>
        <taxon>Paenibacillaceae</taxon>
        <taxon>Brevibacillus</taxon>
    </lineage>
</organism>
<sequence>MVAGRAARRQKELWGKPKERGKAGNKRVSAAKIVELAFWGTIIWGIVRLLAHFLNLTPYGLGAFARPLLTGYEEDSLTGISLGAIVLFVETVLASFLFSFLFGNMRAWWTGLLYGAVLLAIAGFFFRIGNWEIGTLSTEGAWYLSFGLFIGMTIVLEHSHEEQWNGEKQ</sequence>
<dbReference type="AlphaFoldDB" id="A0A3M8B4Z5"/>
<keyword evidence="2" id="KW-1133">Transmembrane helix</keyword>
<gene>
    <name evidence="3" type="ORF">EDM57_07255</name>
</gene>
<feature type="transmembrane region" description="Helical" evidence="2">
    <location>
        <begin position="140"/>
        <end position="156"/>
    </location>
</feature>
<evidence type="ECO:0000256" key="1">
    <source>
        <dbReference type="SAM" id="MobiDB-lite"/>
    </source>
</evidence>
<accession>A0A3M8B4Z5</accession>
<evidence type="ECO:0000256" key="2">
    <source>
        <dbReference type="SAM" id="Phobius"/>
    </source>
</evidence>
<evidence type="ECO:0000313" key="3">
    <source>
        <dbReference type="EMBL" id="RNB58514.1"/>
    </source>
</evidence>
<protein>
    <submittedName>
        <fullName evidence="3">Uncharacterized protein</fullName>
    </submittedName>
</protein>
<feature type="region of interest" description="Disordered" evidence="1">
    <location>
        <begin position="1"/>
        <end position="22"/>
    </location>
</feature>
<reference evidence="3 4" key="1">
    <citation type="submission" date="2018-10" db="EMBL/GenBank/DDBJ databases">
        <title>Phylogenomics of Brevibacillus.</title>
        <authorList>
            <person name="Dunlap C."/>
        </authorList>
    </citation>
    <scope>NUCLEOTIDE SEQUENCE [LARGE SCALE GENOMIC DNA]</scope>
    <source>
        <strain evidence="3 4">DSM 100115</strain>
    </source>
</reference>
<dbReference type="InterPro" id="IPR024563">
    <property type="entry name" value="YqhR"/>
</dbReference>
<feature type="transmembrane region" description="Helical" evidence="2">
    <location>
        <begin position="36"/>
        <end position="56"/>
    </location>
</feature>
<dbReference type="Proteomes" id="UP000268829">
    <property type="component" value="Unassembled WGS sequence"/>
</dbReference>
<dbReference type="OrthoDB" id="2691442at2"/>
<feature type="transmembrane region" description="Helical" evidence="2">
    <location>
        <begin position="108"/>
        <end position="128"/>
    </location>
</feature>
<dbReference type="Pfam" id="PF11085">
    <property type="entry name" value="YqhR"/>
    <property type="match status" value="1"/>
</dbReference>
<keyword evidence="4" id="KW-1185">Reference proteome</keyword>
<name>A0A3M8B4Z5_9BACL</name>
<proteinExistence type="predicted"/>
<keyword evidence="2" id="KW-0812">Transmembrane</keyword>